<dbReference type="KEGG" id="vg:6295399"/>
<gene>
    <name evidence="1" type="ORF">MdSGHV055</name>
</gene>
<dbReference type="GeneID" id="6295399"/>
<organismHost>
    <name type="scientific">Musca domestica</name>
    <name type="common">House fly</name>
    <dbReference type="NCBI Taxonomy" id="7370"/>
</organismHost>
<evidence type="ECO:0000313" key="1">
    <source>
        <dbReference type="EMBL" id="ACD03514.1"/>
    </source>
</evidence>
<dbReference type="Proteomes" id="UP000011274">
    <property type="component" value="Segment"/>
</dbReference>
<dbReference type="OrthoDB" id="38459at10239"/>
<protein>
    <recommendedName>
        <fullName evidence="3">PD-(D/E)XK endonuclease-like domain-containing protein</fullName>
    </recommendedName>
</protein>
<organism evidence="1 2">
    <name type="scientific">Musca hytrovirus</name>
    <name type="common">isolate Musca domestica/United States/Boucias/-</name>
    <name type="synonym">MHV</name>
    <dbReference type="NCBI Taxonomy" id="523909"/>
    <lineage>
        <taxon>Viruses</taxon>
        <taxon>Viruses incertae sedis</taxon>
        <taxon>Naldaviricetes</taxon>
        <taxon>Lefavirales</taxon>
        <taxon>Hytrosaviridae</taxon>
        <taxon>Muscavirus</taxon>
        <taxon>Muscavirus musdomesticae</taxon>
    </lineage>
</organism>
<reference evidence="1 2" key="1">
    <citation type="journal article" date="2008" name="Virology">
        <title>Sequence analysis of a non-classified, non-occluded DNA virus that causes salivary gland hypertrophy of Musca domestica, MdSGHV.</title>
        <authorList>
            <person name="Garcia-Maruniak A."/>
            <person name="Maruniak J.E."/>
            <person name="Farmerie W."/>
            <person name="Boucias D.G."/>
        </authorList>
    </citation>
    <scope>NUCLEOTIDE SEQUENCE [LARGE SCALE GENOMIC DNA]</scope>
    <source>
        <strain evidence="2">Isolate Musca domestica/United States/Boucias/-</strain>
    </source>
</reference>
<name>B2YG32_MHVB</name>
<accession>B2YG32</accession>
<sequence>MTPPPSKTRREDETAKFRKCHLIPELKYQKAYLSPRDTNIVFDEANHIYKLRDTSQRFAKSVTGFCKSEVLHSDFDAVRIIRNQVFSPVNEIEFDMHVVRLLEWKYAAVFGSLFHAMVEYYFENMVNVCDHAECRITEDELRKFEETLCDETNNRNMDNGILTQVLEHDSKFRENPPMPCRYALQRFDEFTRIVLDGDNMKVFLENNPRYSMSTDLYSREIEKSMESAFERNRNTLKPSVQAYRKAVSDDYYMNAQHAISLHFNTSRVIADLEQHFIQFRRILLHLPLHACFDIRPEYIVHSVEHGLAGSVDLTMRMRDDPKHLLIYDWKTNKKIFSTFYRNNGDDGGSEPSNQLYDYGCQLHTYRNIIKEIDQSFKIDLYVVNVTSSDACIYNVKSPANCKCFYIFREYKLPLIG</sequence>
<dbReference type="RefSeq" id="YP_001883383.1">
    <property type="nucleotide sequence ID" value="NC_010671.1"/>
</dbReference>
<proteinExistence type="predicted"/>
<evidence type="ECO:0008006" key="3">
    <source>
        <dbReference type="Google" id="ProtNLM"/>
    </source>
</evidence>
<evidence type="ECO:0000313" key="2">
    <source>
        <dbReference type="Proteomes" id="UP000011274"/>
    </source>
</evidence>
<dbReference type="EMBL" id="EU522111">
    <property type="protein sequence ID" value="ACD03514.1"/>
    <property type="molecule type" value="Genomic_DNA"/>
</dbReference>
<keyword evidence="2" id="KW-1185">Reference proteome</keyword>